<evidence type="ECO:0000256" key="2">
    <source>
        <dbReference type="ARBA" id="ARBA00012438"/>
    </source>
</evidence>
<dbReference type="RefSeq" id="WP_007315961.1">
    <property type="nucleotide sequence ID" value="NZ_BAEH01000008.1"/>
</dbReference>
<keyword evidence="6 10" id="KW-0418">Kinase</keyword>
<dbReference type="SMART" id="SM00387">
    <property type="entry name" value="HATPase_c"/>
    <property type="match status" value="1"/>
</dbReference>
<dbReference type="eggNOG" id="COG3920">
    <property type="taxonomic scope" value="Bacteria"/>
</dbReference>
<dbReference type="SUPFAM" id="SSF55785">
    <property type="entry name" value="PYP-like sensor domain (PAS domain)"/>
    <property type="match status" value="1"/>
</dbReference>
<dbReference type="GO" id="GO:0004673">
    <property type="term" value="F:protein histidine kinase activity"/>
    <property type="evidence" value="ECO:0007669"/>
    <property type="project" value="UniProtKB-EC"/>
</dbReference>
<gene>
    <name evidence="10" type="ORF">GOEFS_008_00320</name>
</gene>
<dbReference type="Proteomes" id="UP000035034">
    <property type="component" value="Unassembled WGS sequence"/>
</dbReference>
<dbReference type="InterPro" id="IPR038424">
    <property type="entry name" value="H_kinase_PdtaS_GAF_sf"/>
</dbReference>
<evidence type="ECO:0000256" key="8">
    <source>
        <dbReference type="ARBA" id="ARBA00023012"/>
    </source>
</evidence>
<dbReference type="Pfam" id="PF07568">
    <property type="entry name" value="HisKA_2"/>
    <property type="match status" value="1"/>
</dbReference>
<keyword evidence="11" id="KW-1185">Reference proteome</keyword>
<evidence type="ECO:0000313" key="10">
    <source>
        <dbReference type="EMBL" id="GAB16623.1"/>
    </source>
</evidence>
<dbReference type="InterPro" id="IPR022066">
    <property type="entry name" value="PdtaS_GAF"/>
</dbReference>
<dbReference type="STRING" id="1077974.GOEFS_008_00320"/>
<sequence>MSTLADLLAAHTALTDEGAGHLQRLVAEWQLLADLSFADLLMSVRTVGSDDEPSRVLTVAQCRPNTASTVLPRDEVGTVLDGGSPKTLDAVFDGYPAHDTVASGGVTVGRQLWPIGFDGEVIAVLTRAVDASTQSLPSPLEAAYSECADDLCQMVSDGGFPLAEDNPTGLSTPRAGDGFIRLDPDGAVVYASPNALSAFHRMGYSAELSGTLLAEVITTLLTDAFEAADAAQMLKMAVGQRPVDADVAMRMEVNARRATVLIRAVPLRPASHTTGAVVLVRDVTEVKRRDLALISKDATIREIHHRVKNNLQSVSALLRLQARRTSYPEARTALTEADRRVGSIALVHELLSGSVDEELDLDEVVDRLMPTLLDAAGGTHTQVQRSGRLGVLPAELAMPLVMVLSELIQNSVEHGMSDGSHGRITITGHRDMRRLKVAISDDGHGLPRDFDVFTSEHLGLQIVRTLVEIDLGGVLELGASEGGGTTATVTVPVR</sequence>
<comment type="catalytic activity">
    <reaction evidence="1">
        <text>ATP + protein L-histidine = ADP + protein N-phospho-L-histidine.</text>
        <dbReference type="EC" id="2.7.13.3"/>
    </reaction>
</comment>
<dbReference type="OrthoDB" id="9767435at2"/>
<dbReference type="SUPFAM" id="SSF55874">
    <property type="entry name" value="ATPase domain of HSP90 chaperone/DNA topoisomerase II/histidine kinase"/>
    <property type="match status" value="1"/>
</dbReference>
<dbReference type="GO" id="GO:0005524">
    <property type="term" value="F:ATP binding"/>
    <property type="evidence" value="ECO:0007669"/>
    <property type="project" value="UniProtKB-KW"/>
</dbReference>
<comment type="caution">
    <text evidence="10">The sequence shown here is derived from an EMBL/GenBank/DDBJ whole genome shotgun (WGS) entry which is preliminary data.</text>
</comment>
<dbReference type="InterPro" id="IPR005467">
    <property type="entry name" value="His_kinase_dom"/>
</dbReference>
<dbReference type="Gene3D" id="3.30.565.10">
    <property type="entry name" value="Histidine kinase-like ATPase, C-terminal domain"/>
    <property type="match status" value="1"/>
</dbReference>
<dbReference type="InterPro" id="IPR035965">
    <property type="entry name" value="PAS-like_dom_sf"/>
</dbReference>
<evidence type="ECO:0000256" key="7">
    <source>
        <dbReference type="ARBA" id="ARBA00022840"/>
    </source>
</evidence>
<evidence type="ECO:0000256" key="4">
    <source>
        <dbReference type="ARBA" id="ARBA00022679"/>
    </source>
</evidence>
<keyword evidence="7" id="KW-0067">ATP-binding</keyword>
<feature type="domain" description="Histidine kinase" evidence="9">
    <location>
        <begin position="302"/>
        <end position="494"/>
    </location>
</feature>
<dbReference type="InterPro" id="IPR004358">
    <property type="entry name" value="Sig_transdc_His_kin-like_C"/>
</dbReference>
<dbReference type="Pfam" id="PF12282">
    <property type="entry name" value="GAF_PdtaS"/>
    <property type="match status" value="1"/>
</dbReference>
<dbReference type="Pfam" id="PF08448">
    <property type="entry name" value="PAS_4"/>
    <property type="match status" value="1"/>
</dbReference>
<keyword evidence="8" id="KW-0902">Two-component regulatory system</keyword>
<keyword evidence="4" id="KW-0808">Transferase</keyword>
<dbReference type="InterPro" id="IPR013656">
    <property type="entry name" value="PAS_4"/>
</dbReference>
<dbReference type="EMBL" id="BAEH01000008">
    <property type="protein sequence ID" value="GAB16623.1"/>
    <property type="molecule type" value="Genomic_DNA"/>
</dbReference>
<dbReference type="CDD" id="cd00130">
    <property type="entry name" value="PAS"/>
    <property type="match status" value="1"/>
</dbReference>
<dbReference type="PANTHER" id="PTHR41523:SF8">
    <property type="entry name" value="ETHYLENE RESPONSE SENSOR PROTEIN"/>
    <property type="match status" value="1"/>
</dbReference>
<evidence type="ECO:0000256" key="6">
    <source>
        <dbReference type="ARBA" id="ARBA00022777"/>
    </source>
</evidence>
<accession>H0QUX2</accession>
<reference evidence="10 11" key="1">
    <citation type="submission" date="2011-12" db="EMBL/GenBank/DDBJ databases">
        <title>Whole genome shotgun sequence of Gordonia effusa NBRC 100432.</title>
        <authorList>
            <person name="Yoshida I."/>
            <person name="Takarada H."/>
            <person name="Hosoyama A."/>
            <person name="Tsuchikane K."/>
            <person name="Katsumata H."/>
            <person name="Yamazaki S."/>
            <person name="Fujita N."/>
        </authorList>
    </citation>
    <scope>NUCLEOTIDE SEQUENCE [LARGE SCALE GENOMIC DNA]</scope>
    <source>
        <strain evidence="10 11">NBRC 100432</strain>
    </source>
</reference>
<dbReference type="PANTHER" id="PTHR41523">
    <property type="entry name" value="TWO-COMPONENT SYSTEM SENSOR PROTEIN"/>
    <property type="match status" value="1"/>
</dbReference>
<evidence type="ECO:0000256" key="3">
    <source>
        <dbReference type="ARBA" id="ARBA00022553"/>
    </source>
</evidence>
<dbReference type="Gene3D" id="3.30.450.280">
    <property type="entry name" value="GAF domain"/>
    <property type="match status" value="1"/>
</dbReference>
<proteinExistence type="predicted"/>
<dbReference type="EC" id="2.7.13.3" evidence="2"/>
<dbReference type="InterPro" id="IPR036890">
    <property type="entry name" value="HATPase_C_sf"/>
</dbReference>
<evidence type="ECO:0000259" key="9">
    <source>
        <dbReference type="PROSITE" id="PS50109"/>
    </source>
</evidence>
<protein>
    <recommendedName>
        <fullName evidence="2">histidine kinase</fullName>
        <ecNumber evidence="2">2.7.13.3</ecNumber>
    </recommendedName>
</protein>
<dbReference type="PRINTS" id="PR00344">
    <property type="entry name" value="BCTRLSENSOR"/>
</dbReference>
<dbReference type="AlphaFoldDB" id="H0QUX2"/>
<organism evidence="10 11">
    <name type="scientific">Gordonia effusa NBRC 100432</name>
    <dbReference type="NCBI Taxonomy" id="1077974"/>
    <lineage>
        <taxon>Bacteria</taxon>
        <taxon>Bacillati</taxon>
        <taxon>Actinomycetota</taxon>
        <taxon>Actinomycetes</taxon>
        <taxon>Mycobacteriales</taxon>
        <taxon>Gordoniaceae</taxon>
        <taxon>Gordonia</taxon>
    </lineage>
</organism>
<dbReference type="Gene3D" id="3.30.450.20">
    <property type="entry name" value="PAS domain"/>
    <property type="match status" value="1"/>
</dbReference>
<dbReference type="Pfam" id="PF02518">
    <property type="entry name" value="HATPase_c"/>
    <property type="match status" value="1"/>
</dbReference>
<dbReference type="InterPro" id="IPR011495">
    <property type="entry name" value="Sig_transdc_His_kin_sub2_dim/P"/>
</dbReference>
<keyword evidence="3" id="KW-0597">Phosphoprotein</keyword>
<dbReference type="InterPro" id="IPR000014">
    <property type="entry name" value="PAS"/>
</dbReference>
<evidence type="ECO:0000313" key="11">
    <source>
        <dbReference type="Proteomes" id="UP000035034"/>
    </source>
</evidence>
<dbReference type="PROSITE" id="PS50109">
    <property type="entry name" value="HIS_KIN"/>
    <property type="match status" value="1"/>
</dbReference>
<dbReference type="InterPro" id="IPR003594">
    <property type="entry name" value="HATPase_dom"/>
</dbReference>
<keyword evidence="5" id="KW-0547">Nucleotide-binding</keyword>
<name>H0QUX2_9ACTN</name>
<dbReference type="GO" id="GO:0000160">
    <property type="term" value="P:phosphorelay signal transduction system"/>
    <property type="evidence" value="ECO:0007669"/>
    <property type="project" value="UniProtKB-KW"/>
</dbReference>
<evidence type="ECO:0000256" key="5">
    <source>
        <dbReference type="ARBA" id="ARBA00022741"/>
    </source>
</evidence>
<evidence type="ECO:0000256" key="1">
    <source>
        <dbReference type="ARBA" id="ARBA00000085"/>
    </source>
</evidence>